<dbReference type="PANTHER" id="PTHR12321">
    <property type="entry name" value="CPG BINDING PROTEIN"/>
    <property type="match status" value="1"/>
</dbReference>
<reference evidence="4 5" key="1">
    <citation type="submission" date="2018-09" db="EMBL/GenBank/DDBJ databases">
        <title>A high-quality reference genome of wild soybean provides a powerful tool to mine soybean genomes.</title>
        <authorList>
            <person name="Xie M."/>
            <person name="Chung C.Y.L."/>
            <person name="Li M.-W."/>
            <person name="Wong F.-L."/>
            <person name="Chan T.-F."/>
            <person name="Lam H.-M."/>
        </authorList>
    </citation>
    <scope>NUCLEOTIDE SEQUENCE [LARGE SCALE GENOMIC DNA]</scope>
    <source>
        <strain evidence="5">cv. W05</strain>
        <tissue evidence="4">Hypocotyl of etiolated seedlings</tissue>
    </source>
</reference>
<feature type="domain" description="Alfin N-terminal" evidence="3">
    <location>
        <begin position="53"/>
        <end position="161"/>
    </location>
</feature>
<dbReference type="GO" id="GO:0005634">
    <property type="term" value="C:nucleus"/>
    <property type="evidence" value="ECO:0007669"/>
    <property type="project" value="UniProtKB-SubCell"/>
</dbReference>
<sequence>MEGVPHPIPRTVEEVFTDFKGRRAGLIKALTTGTLLFLVFLYYYFYSHPLLLLPADVEKFYQQCDPEKENLCLYGFPNETWEVNLPVEEVPPELPEPALGINFARDGMQEKDWLSLVAVHSDSWLLAVAFYFGARFGFGKNERKRLFQMINDLPTIFELVTGSARQSKDQPAAHNNGSKCKSSGKVVFSFQLFLSLHFYHCPCLESHFGLPVLDLLTVPSV</sequence>
<dbReference type="GO" id="GO:0000976">
    <property type="term" value="F:transcription cis-regulatory region binding"/>
    <property type="evidence" value="ECO:0007669"/>
    <property type="project" value="TreeGrafter"/>
</dbReference>
<evidence type="ECO:0000313" key="4">
    <source>
        <dbReference type="EMBL" id="RZB54487.1"/>
    </source>
</evidence>
<name>A0A445G045_GLYSO</name>
<comment type="function">
    <text evidence="1">Histone-binding component that specifically recognizes H3 tails trimethylated on 'Lys-4' (H3K4me3), which mark transcription start sites of virtually all active genes.</text>
</comment>
<dbReference type="GO" id="GO:0003712">
    <property type="term" value="F:transcription coregulator activity"/>
    <property type="evidence" value="ECO:0007669"/>
    <property type="project" value="TreeGrafter"/>
</dbReference>
<evidence type="ECO:0000259" key="3">
    <source>
        <dbReference type="Pfam" id="PF12165"/>
    </source>
</evidence>
<comment type="subunit">
    <text evidence="1">Interacts with H3K4me3 and to a lesser extent with H3K4me2.</text>
</comment>
<evidence type="ECO:0000256" key="2">
    <source>
        <dbReference type="SAM" id="Phobius"/>
    </source>
</evidence>
<keyword evidence="1" id="KW-0862">Zinc</keyword>
<dbReference type="GO" id="GO:0006325">
    <property type="term" value="P:chromatin organization"/>
    <property type="evidence" value="ECO:0007669"/>
    <property type="project" value="UniProtKB-UniRule"/>
</dbReference>
<keyword evidence="1" id="KW-0863">Zinc-finger</keyword>
<organism evidence="4 5">
    <name type="scientific">Glycine soja</name>
    <name type="common">Wild soybean</name>
    <dbReference type="NCBI Taxonomy" id="3848"/>
    <lineage>
        <taxon>Eukaryota</taxon>
        <taxon>Viridiplantae</taxon>
        <taxon>Streptophyta</taxon>
        <taxon>Embryophyta</taxon>
        <taxon>Tracheophyta</taxon>
        <taxon>Spermatophyta</taxon>
        <taxon>Magnoliopsida</taxon>
        <taxon>eudicotyledons</taxon>
        <taxon>Gunneridae</taxon>
        <taxon>Pentapetalae</taxon>
        <taxon>rosids</taxon>
        <taxon>fabids</taxon>
        <taxon>Fabales</taxon>
        <taxon>Fabaceae</taxon>
        <taxon>Papilionoideae</taxon>
        <taxon>50 kb inversion clade</taxon>
        <taxon>NPAAA clade</taxon>
        <taxon>indigoferoid/millettioid clade</taxon>
        <taxon>Phaseoleae</taxon>
        <taxon>Glycine</taxon>
        <taxon>Glycine subgen. Soja</taxon>
    </lineage>
</organism>
<dbReference type="Proteomes" id="UP000289340">
    <property type="component" value="Chromosome 17"/>
</dbReference>
<comment type="caution">
    <text evidence="4">The sequence shown here is derived from an EMBL/GenBank/DDBJ whole genome shotgun (WGS) entry which is preliminary data.</text>
</comment>
<feature type="transmembrane region" description="Helical" evidence="2">
    <location>
        <begin position="26"/>
        <end position="45"/>
    </location>
</feature>
<dbReference type="GO" id="GO:0006355">
    <property type="term" value="P:regulation of DNA-templated transcription"/>
    <property type="evidence" value="ECO:0007669"/>
    <property type="project" value="UniProtKB-UniRule"/>
</dbReference>
<evidence type="ECO:0000256" key="1">
    <source>
        <dbReference type="RuleBase" id="RU369089"/>
    </source>
</evidence>
<protein>
    <recommendedName>
        <fullName evidence="1">PHD finger protein ALFIN-LIKE</fullName>
    </recommendedName>
</protein>
<keyword evidence="2" id="KW-1133">Transmembrane helix</keyword>
<dbReference type="GO" id="GO:0042393">
    <property type="term" value="F:histone binding"/>
    <property type="evidence" value="ECO:0007669"/>
    <property type="project" value="UniProtKB-UniRule"/>
</dbReference>
<comment type="similarity">
    <text evidence="1">Belongs to the Alfin family.</text>
</comment>
<dbReference type="InterPro" id="IPR021998">
    <property type="entry name" value="Alfin_N"/>
</dbReference>
<comment type="subcellular location">
    <subcellularLocation>
        <location evidence="1">Nucleus</location>
    </subcellularLocation>
</comment>
<keyword evidence="2" id="KW-0812">Transmembrane</keyword>
<comment type="domain">
    <text evidence="1">The PHD-type zinc finger mediates the binding to H3K4me3.</text>
</comment>
<dbReference type="Pfam" id="PF12165">
    <property type="entry name" value="Alfin"/>
    <property type="match status" value="1"/>
</dbReference>
<proteinExistence type="inferred from homology"/>
<dbReference type="PANTHER" id="PTHR12321:SF60">
    <property type="entry name" value="PHD FINGER PROTEIN ALFIN-LIKE 6"/>
    <property type="match status" value="1"/>
</dbReference>
<keyword evidence="1" id="KW-0805">Transcription regulation</keyword>
<keyword evidence="1" id="KW-0804">Transcription</keyword>
<feature type="transmembrane region" description="Helical" evidence="2">
    <location>
        <begin position="113"/>
        <end position="134"/>
    </location>
</feature>
<keyword evidence="1" id="KW-0479">Metal-binding</keyword>
<dbReference type="EMBL" id="QZWG01000017">
    <property type="protein sequence ID" value="RZB54487.1"/>
    <property type="molecule type" value="Genomic_DNA"/>
</dbReference>
<keyword evidence="2" id="KW-0472">Membrane</keyword>
<evidence type="ECO:0000313" key="5">
    <source>
        <dbReference type="Proteomes" id="UP000289340"/>
    </source>
</evidence>
<keyword evidence="1" id="KW-0156">Chromatin regulator</keyword>
<dbReference type="InterPro" id="IPR045104">
    <property type="entry name" value="Alfin"/>
</dbReference>
<dbReference type="GO" id="GO:0008270">
    <property type="term" value="F:zinc ion binding"/>
    <property type="evidence" value="ECO:0007669"/>
    <property type="project" value="UniProtKB-KW"/>
</dbReference>
<keyword evidence="5" id="KW-1185">Reference proteome</keyword>
<keyword evidence="1" id="KW-0539">Nucleus</keyword>
<accession>A0A445G045</accession>
<dbReference type="AlphaFoldDB" id="A0A445G045"/>
<gene>
    <name evidence="4" type="ORF">D0Y65_044461</name>
</gene>